<accession>A0A1Y0I9A5</accession>
<evidence type="ECO:0000313" key="3">
    <source>
        <dbReference type="Proteomes" id="UP000196027"/>
    </source>
</evidence>
<reference evidence="2 3" key="1">
    <citation type="submission" date="2017-05" db="EMBL/GenBank/DDBJ databases">
        <title>Genomic insights into alkan degradation activity of Oleiphilus messinensis.</title>
        <authorList>
            <person name="Kozyavkin S.A."/>
            <person name="Slesarev A.I."/>
            <person name="Golyshin P.N."/>
            <person name="Korzhenkov A."/>
            <person name="Golyshina O.N."/>
            <person name="Toshchakov S.V."/>
        </authorList>
    </citation>
    <scope>NUCLEOTIDE SEQUENCE [LARGE SCALE GENOMIC DNA]</scope>
    <source>
        <strain evidence="2 3">ME102</strain>
    </source>
</reference>
<protein>
    <submittedName>
        <fullName evidence="2">SIRB family inner membrane protein</fullName>
    </submittedName>
</protein>
<dbReference type="AlphaFoldDB" id="A0A1Y0I9A5"/>
<evidence type="ECO:0000256" key="1">
    <source>
        <dbReference type="SAM" id="Phobius"/>
    </source>
</evidence>
<feature type="transmembrane region" description="Helical" evidence="1">
    <location>
        <begin position="44"/>
        <end position="62"/>
    </location>
</feature>
<organism evidence="2 3">
    <name type="scientific">Oleiphilus messinensis</name>
    <dbReference type="NCBI Taxonomy" id="141451"/>
    <lineage>
        <taxon>Bacteria</taxon>
        <taxon>Pseudomonadati</taxon>
        <taxon>Pseudomonadota</taxon>
        <taxon>Gammaproteobacteria</taxon>
        <taxon>Oceanospirillales</taxon>
        <taxon>Oleiphilaceae</taxon>
        <taxon>Oleiphilus</taxon>
    </lineage>
</organism>
<evidence type="ECO:0000313" key="2">
    <source>
        <dbReference type="EMBL" id="ARU56065.1"/>
    </source>
</evidence>
<keyword evidence="1" id="KW-0472">Membrane</keyword>
<feature type="transmembrane region" description="Helical" evidence="1">
    <location>
        <begin position="69"/>
        <end position="89"/>
    </location>
</feature>
<dbReference type="EMBL" id="CP021425">
    <property type="protein sequence ID" value="ARU56065.1"/>
    <property type="molecule type" value="Genomic_DNA"/>
</dbReference>
<dbReference type="PIRSF" id="PIRSF005610">
    <property type="entry name" value="SirB"/>
    <property type="match status" value="1"/>
</dbReference>
<keyword evidence="3" id="KW-1185">Reference proteome</keyword>
<dbReference type="InterPro" id="IPR007360">
    <property type="entry name" value="SirB"/>
</dbReference>
<dbReference type="KEGG" id="ome:OLMES_1991"/>
<sequence length="98" mass="11157">MLNSRLLHTRLIRVLPHIVDTVLLVSAILLTLQIHQYPFVNDWLTAKLIALLAYIAVGTFALKRGKTKSLRILLFFIALAIFFYILAVARTHSTLIPF</sequence>
<feature type="transmembrane region" description="Helical" evidence="1">
    <location>
        <begin position="12"/>
        <end position="32"/>
    </location>
</feature>
<name>A0A1Y0I9A5_9GAMM</name>
<proteinExistence type="predicted"/>
<gene>
    <name evidence="2" type="primary">ychQ</name>
    <name evidence="2" type="ORF">OLMES_1991</name>
</gene>
<keyword evidence="1" id="KW-1133">Transmembrane helix</keyword>
<dbReference type="Proteomes" id="UP000196027">
    <property type="component" value="Chromosome"/>
</dbReference>
<dbReference type="GO" id="GO:0005886">
    <property type="term" value="C:plasma membrane"/>
    <property type="evidence" value="ECO:0007669"/>
    <property type="project" value="TreeGrafter"/>
</dbReference>
<dbReference type="Pfam" id="PF04247">
    <property type="entry name" value="SirB"/>
    <property type="match status" value="1"/>
</dbReference>
<keyword evidence="1" id="KW-0812">Transmembrane</keyword>
<dbReference type="PANTHER" id="PTHR39594">
    <property type="entry name" value="PROTEIN YCHQ"/>
    <property type="match status" value="1"/>
</dbReference>
<dbReference type="PANTHER" id="PTHR39594:SF1">
    <property type="entry name" value="PROTEIN YCHQ"/>
    <property type="match status" value="1"/>
</dbReference>